<protein>
    <submittedName>
        <fullName evidence="1">Uncharacterized protein</fullName>
    </submittedName>
</protein>
<proteinExistence type="predicted"/>
<comment type="caution">
    <text evidence="1">The sequence shown here is derived from an EMBL/GenBank/DDBJ whole genome shotgun (WGS) entry which is preliminary data.</text>
</comment>
<dbReference type="EMBL" id="JAYWIO010000005">
    <property type="protein sequence ID" value="KAK7261640.1"/>
    <property type="molecule type" value="Genomic_DNA"/>
</dbReference>
<evidence type="ECO:0000313" key="1">
    <source>
        <dbReference type="EMBL" id="KAK7261640.1"/>
    </source>
</evidence>
<dbReference type="Proteomes" id="UP001372338">
    <property type="component" value="Unassembled WGS sequence"/>
</dbReference>
<organism evidence="1 2">
    <name type="scientific">Crotalaria pallida</name>
    <name type="common">Smooth rattlebox</name>
    <name type="synonym">Crotalaria striata</name>
    <dbReference type="NCBI Taxonomy" id="3830"/>
    <lineage>
        <taxon>Eukaryota</taxon>
        <taxon>Viridiplantae</taxon>
        <taxon>Streptophyta</taxon>
        <taxon>Embryophyta</taxon>
        <taxon>Tracheophyta</taxon>
        <taxon>Spermatophyta</taxon>
        <taxon>Magnoliopsida</taxon>
        <taxon>eudicotyledons</taxon>
        <taxon>Gunneridae</taxon>
        <taxon>Pentapetalae</taxon>
        <taxon>rosids</taxon>
        <taxon>fabids</taxon>
        <taxon>Fabales</taxon>
        <taxon>Fabaceae</taxon>
        <taxon>Papilionoideae</taxon>
        <taxon>50 kb inversion clade</taxon>
        <taxon>genistoids sensu lato</taxon>
        <taxon>core genistoids</taxon>
        <taxon>Crotalarieae</taxon>
        <taxon>Crotalaria</taxon>
    </lineage>
</organism>
<keyword evidence="2" id="KW-1185">Reference proteome</keyword>
<dbReference type="AlphaFoldDB" id="A0AAN9I2V8"/>
<evidence type="ECO:0000313" key="2">
    <source>
        <dbReference type="Proteomes" id="UP001372338"/>
    </source>
</evidence>
<accession>A0AAN9I2V8</accession>
<reference evidence="1 2" key="1">
    <citation type="submission" date="2024-01" db="EMBL/GenBank/DDBJ databases">
        <title>The genomes of 5 underutilized Papilionoideae crops provide insights into root nodulation and disease resistanc.</title>
        <authorList>
            <person name="Yuan L."/>
        </authorList>
    </citation>
    <scope>NUCLEOTIDE SEQUENCE [LARGE SCALE GENOMIC DNA]</scope>
    <source>
        <strain evidence="1">ZHUSHIDOU_FW_LH</strain>
        <tissue evidence="1">Leaf</tissue>
    </source>
</reference>
<sequence>MIRYVLTYLPNTSLDFILQACDTLLVDGSYMPDIYWSVFLLKQGNATISVMQGTSYPNLVHVCNPFSGPPEYLYQPENCPYNAIRIGDIPKSSRSLEYLENSVYFGVISINNKHSISIPIQFLSAANINLMELGNLILINKSAVFEVKGVRVILHSQTCWRQKA</sequence>
<gene>
    <name evidence="1" type="ORF">RIF29_27956</name>
</gene>
<name>A0AAN9I2V8_CROPI</name>